<evidence type="ECO:0000313" key="5">
    <source>
        <dbReference type="Proteomes" id="UP000321412"/>
    </source>
</evidence>
<dbReference type="Pfam" id="PF17782">
    <property type="entry name" value="WHD_DprA"/>
    <property type="match status" value="1"/>
</dbReference>
<dbReference type="InterPro" id="IPR041614">
    <property type="entry name" value="DprA_WH"/>
</dbReference>
<dbReference type="InterPro" id="IPR057666">
    <property type="entry name" value="DrpA_SLOG"/>
</dbReference>
<name>A0A5C6XFA2_9DELT</name>
<dbReference type="OrthoDB" id="9785707at2"/>
<sequence length="437" mass="46797">MRTADRTISRSFWRVWLTRRKRAVAPGVGGAFCGGTMSDNSGSEAWSLLSAEERGARAALSWIARLKARDVANIAEVHDGDVAGWWREGAPVCTELEARLREGARRRVEELDVGPAEALERMAGWSGRTLWRGDDDYPVGLESLRDPPLFLRVLGGVDALHRRAVAVAGSRRLRPRDTPVSRGLVEAIASAGFGVISGGALGADALAHEVALEQGVPTVVVLPGCLEEPTPAANRELFERVVEAGGTLVSEYPPGQSVRAYHFARRNELIAAMSKGVLVLRSGRKGGTMLTVEAAERLGRPVAAVPGEPDDELCRGCFDAIGRGARLVADREDLRAWLELRPMEVASSPRARSPRAAVGQAQLPRLAPLPSSLSEEARVLFAGARKIAGDDASVSVDALATELVWSMPRLLGALLELELCGAVQKLPGAERVRLLCA</sequence>
<dbReference type="AlphaFoldDB" id="A0A5C6XFA2"/>
<dbReference type="PANTHER" id="PTHR43022">
    <property type="entry name" value="PROTEIN SMF"/>
    <property type="match status" value="1"/>
</dbReference>
<evidence type="ECO:0000259" key="3">
    <source>
        <dbReference type="Pfam" id="PF17782"/>
    </source>
</evidence>
<dbReference type="PANTHER" id="PTHR43022:SF1">
    <property type="entry name" value="PROTEIN SMF"/>
    <property type="match status" value="1"/>
</dbReference>
<reference evidence="4 5" key="1">
    <citation type="submission" date="2019-08" db="EMBL/GenBank/DDBJ databases">
        <title>Bradymonadales sp. TMQ4.</title>
        <authorList>
            <person name="Liang Q."/>
        </authorList>
    </citation>
    <scope>NUCLEOTIDE SEQUENCE [LARGE SCALE GENOMIC DNA]</scope>
    <source>
        <strain evidence="4 5">TMQ4</strain>
    </source>
</reference>
<keyword evidence="5" id="KW-1185">Reference proteome</keyword>
<proteinExistence type="inferred from homology"/>
<comment type="similarity">
    <text evidence="1">Belongs to the DprA/Smf family.</text>
</comment>
<dbReference type="Gene3D" id="3.40.50.450">
    <property type="match status" value="1"/>
</dbReference>
<feature type="domain" description="Smf/DprA SLOG" evidence="2">
    <location>
        <begin position="130"/>
        <end position="335"/>
    </location>
</feature>
<feature type="domain" description="DprA winged helix" evidence="3">
    <location>
        <begin position="391"/>
        <end position="428"/>
    </location>
</feature>
<protein>
    <submittedName>
        <fullName evidence="4">DNA-processing protein DprA</fullName>
    </submittedName>
</protein>
<dbReference type="Pfam" id="PF02481">
    <property type="entry name" value="DNA_processg_A"/>
    <property type="match status" value="1"/>
</dbReference>
<dbReference type="SUPFAM" id="SSF102405">
    <property type="entry name" value="MCP/YpsA-like"/>
    <property type="match status" value="1"/>
</dbReference>
<dbReference type="GO" id="GO:0009294">
    <property type="term" value="P:DNA-mediated transformation"/>
    <property type="evidence" value="ECO:0007669"/>
    <property type="project" value="InterPro"/>
</dbReference>
<evidence type="ECO:0000256" key="1">
    <source>
        <dbReference type="ARBA" id="ARBA00006525"/>
    </source>
</evidence>
<dbReference type="EMBL" id="VOSM01000003">
    <property type="protein sequence ID" value="TXD37577.1"/>
    <property type="molecule type" value="Genomic_DNA"/>
</dbReference>
<dbReference type="InterPro" id="IPR003488">
    <property type="entry name" value="DprA"/>
</dbReference>
<gene>
    <name evidence="4" type="ORF">FRC98_07760</name>
</gene>
<evidence type="ECO:0000259" key="2">
    <source>
        <dbReference type="Pfam" id="PF02481"/>
    </source>
</evidence>
<accession>A0A5C6XFA2</accession>
<evidence type="ECO:0000313" key="4">
    <source>
        <dbReference type="EMBL" id="TXD37577.1"/>
    </source>
</evidence>
<dbReference type="Proteomes" id="UP000321412">
    <property type="component" value="Unassembled WGS sequence"/>
</dbReference>
<comment type="caution">
    <text evidence="4">The sequence shown here is derived from an EMBL/GenBank/DDBJ whole genome shotgun (WGS) entry which is preliminary data.</text>
</comment>
<organism evidence="4 5">
    <name type="scientific">Lujinxingia vulgaris</name>
    <dbReference type="NCBI Taxonomy" id="2600176"/>
    <lineage>
        <taxon>Bacteria</taxon>
        <taxon>Deltaproteobacteria</taxon>
        <taxon>Bradymonadales</taxon>
        <taxon>Lujinxingiaceae</taxon>
        <taxon>Lujinxingia</taxon>
    </lineage>
</organism>